<organism evidence="2 3">
    <name type="scientific">Halobium salinum</name>
    <dbReference type="NCBI Taxonomy" id="1364940"/>
    <lineage>
        <taxon>Archaea</taxon>
        <taxon>Methanobacteriati</taxon>
        <taxon>Methanobacteriota</taxon>
        <taxon>Stenosarchaea group</taxon>
        <taxon>Halobacteria</taxon>
        <taxon>Halobacteriales</taxon>
        <taxon>Haloferacaceae</taxon>
        <taxon>Halobium</taxon>
    </lineage>
</organism>
<keyword evidence="1" id="KW-0472">Membrane</keyword>
<accession>A0ABD5PBJ7</accession>
<keyword evidence="3" id="KW-1185">Reference proteome</keyword>
<name>A0ABD5PBJ7_9EURY</name>
<feature type="transmembrane region" description="Helical" evidence="1">
    <location>
        <begin position="44"/>
        <end position="61"/>
    </location>
</feature>
<proteinExistence type="predicted"/>
<gene>
    <name evidence="2" type="ORF">ACFO0N_09100</name>
</gene>
<evidence type="ECO:0000256" key="1">
    <source>
        <dbReference type="SAM" id="Phobius"/>
    </source>
</evidence>
<reference evidence="2 3" key="1">
    <citation type="journal article" date="2019" name="Int. J. Syst. Evol. Microbiol.">
        <title>The Global Catalogue of Microorganisms (GCM) 10K type strain sequencing project: providing services to taxonomists for standard genome sequencing and annotation.</title>
        <authorList>
            <consortium name="The Broad Institute Genomics Platform"/>
            <consortium name="The Broad Institute Genome Sequencing Center for Infectious Disease"/>
            <person name="Wu L."/>
            <person name="Ma J."/>
        </authorList>
    </citation>
    <scope>NUCLEOTIDE SEQUENCE [LARGE SCALE GENOMIC DNA]</scope>
    <source>
        <strain evidence="2 3">CGMCC 1.12553</strain>
    </source>
</reference>
<dbReference type="AlphaFoldDB" id="A0ABD5PBJ7"/>
<keyword evidence="1" id="KW-1133">Transmembrane helix</keyword>
<feature type="transmembrane region" description="Helical" evidence="1">
    <location>
        <begin position="12"/>
        <end position="32"/>
    </location>
</feature>
<dbReference type="Proteomes" id="UP001595921">
    <property type="component" value="Unassembled WGS sequence"/>
</dbReference>
<protein>
    <submittedName>
        <fullName evidence="2">Uncharacterized protein</fullName>
    </submittedName>
</protein>
<evidence type="ECO:0000313" key="3">
    <source>
        <dbReference type="Proteomes" id="UP001595921"/>
    </source>
</evidence>
<comment type="caution">
    <text evidence="2">The sequence shown here is derived from an EMBL/GenBank/DDBJ whole genome shotgun (WGS) entry which is preliminary data.</text>
</comment>
<evidence type="ECO:0000313" key="2">
    <source>
        <dbReference type="EMBL" id="MFC4358103.1"/>
    </source>
</evidence>
<keyword evidence="1" id="KW-0812">Transmembrane</keyword>
<sequence>MKLKHLLRGVVLFLPAVVGAAGVAVFAAAFLVPSVTAALGMKGILAVATLAGGGTVGFATLRRRLRRLSGEVFAARNLTEEN</sequence>
<dbReference type="RefSeq" id="WP_267624318.1">
    <property type="nucleotide sequence ID" value="NZ_JAODIW010000008.1"/>
</dbReference>
<dbReference type="EMBL" id="JBHSDS010000006">
    <property type="protein sequence ID" value="MFC4358103.1"/>
    <property type="molecule type" value="Genomic_DNA"/>
</dbReference>